<dbReference type="Proteomes" id="UP000440367">
    <property type="component" value="Unassembled WGS sequence"/>
</dbReference>
<evidence type="ECO:0000313" key="10">
    <source>
        <dbReference type="Proteomes" id="UP000441208"/>
    </source>
</evidence>
<dbReference type="EMBL" id="QXFZ01000784">
    <property type="protein sequence ID" value="KAE9104903.1"/>
    <property type="molecule type" value="Genomic_DNA"/>
</dbReference>
<evidence type="ECO:0000313" key="3">
    <source>
        <dbReference type="EMBL" id="KAE9142038.1"/>
    </source>
</evidence>
<organism evidence="2 10">
    <name type="scientific">Phytophthora fragariae</name>
    <dbReference type="NCBI Taxonomy" id="53985"/>
    <lineage>
        <taxon>Eukaryota</taxon>
        <taxon>Sar</taxon>
        <taxon>Stramenopiles</taxon>
        <taxon>Oomycota</taxon>
        <taxon>Peronosporomycetes</taxon>
        <taxon>Peronosporales</taxon>
        <taxon>Peronosporaceae</taxon>
        <taxon>Phytophthora</taxon>
    </lineage>
</organism>
<dbReference type="AlphaFoldDB" id="A0A6A3RXN1"/>
<accession>A0A6A3RXN1</accession>
<proteinExistence type="predicted"/>
<dbReference type="EMBL" id="QXGC01001071">
    <property type="protein sequence ID" value="KAE9212098.1"/>
    <property type="molecule type" value="Genomic_DNA"/>
</dbReference>
<comment type="caution">
    <text evidence="2">The sequence shown here is derived from an EMBL/GenBank/DDBJ whole genome shotgun (WGS) entry which is preliminary data.</text>
</comment>
<dbReference type="EMBL" id="QXGA01000736">
    <property type="protein sequence ID" value="KAE9142038.1"/>
    <property type="molecule type" value="Genomic_DNA"/>
</dbReference>
<dbReference type="EMBL" id="QXGD01000808">
    <property type="protein sequence ID" value="KAE9223872.1"/>
    <property type="molecule type" value="Genomic_DNA"/>
</dbReference>
<evidence type="ECO:0000313" key="5">
    <source>
        <dbReference type="EMBL" id="KAE9223872.1"/>
    </source>
</evidence>
<evidence type="ECO:0000313" key="8">
    <source>
        <dbReference type="Proteomes" id="UP000440367"/>
    </source>
</evidence>
<evidence type="ECO:0000313" key="4">
    <source>
        <dbReference type="EMBL" id="KAE9212098.1"/>
    </source>
</evidence>
<dbReference type="Proteomes" id="UP000437068">
    <property type="component" value="Unassembled WGS sequence"/>
</dbReference>
<evidence type="ECO:0000313" key="2">
    <source>
        <dbReference type="EMBL" id="KAE9104903.1"/>
    </source>
</evidence>
<dbReference type="Proteomes" id="UP000441208">
    <property type="component" value="Unassembled WGS sequence"/>
</dbReference>
<evidence type="ECO:0000313" key="7">
    <source>
        <dbReference type="Proteomes" id="UP000437068"/>
    </source>
</evidence>
<dbReference type="Proteomes" id="UP000440732">
    <property type="component" value="Unassembled WGS sequence"/>
</dbReference>
<dbReference type="EMBL" id="QXFW01000740">
    <property type="protein sequence ID" value="KAE9004081.1"/>
    <property type="molecule type" value="Genomic_DNA"/>
</dbReference>
<sequence length="126" mass="14637">MQEQGSIQGTAAIWFEWYAKTPRMWDACSDRQKTSAYKHTVNYMKLFLPNGFELDPTAPDYCDQVLRTEIEAEAGLYKIFEENGVKSKVFKQLRKFYRESKLNPLVDAYRARVSLDSVTDPAPRQT</sequence>
<dbReference type="EMBL" id="QXGE01000743">
    <property type="protein sequence ID" value="KAE9304632.1"/>
    <property type="molecule type" value="Genomic_DNA"/>
</dbReference>
<evidence type="ECO:0000313" key="11">
    <source>
        <dbReference type="Proteomes" id="UP000460718"/>
    </source>
</evidence>
<evidence type="ECO:0000313" key="12">
    <source>
        <dbReference type="Proteomes" id="UP000476176"/>
    </source>
</evidence>
<protein>
    <submittedName>
        <fullName evidence="2">Uncharacterized protein</fullName>
    </submittedName>
</protein>
<gene>
    <name evidence="6" type="ORF">PF001_g12973</name>
    <name evidence="5" type="ORF">PF002_g14852</name>
    <name evidence="4" type="ORF">PF004_g15728</name>
    <name evidence="3" type="ORF">PF006_g12817</name>
    <name evidence="2" type="ORF">PF007_g13886</name>
    <name evidence="1" type="ORF">PF011_g12613</name>
</gene>
<evidence type="ECO:0000313" key="1">
    <source>
        <dbReference type="EMBL" id="KAE9004081.1"/>
    </source>
</evidence>
<evidence type="ECO:0000313" key="6">
    <source>
        <dbReference type="EMBL" id="KAE9304632.1"/>
    </source>
</evidence>
<name>A0A6A3RXN1_9STRA</name>
<evidence type="ECO:0000313" key="9">
    <source>
        <dbReference type="Proteomes" id="UP000440732"/>
    </source>
</evidence>
<reference evidence="7 8" key="1">
    <citation type="submission" date="2018-08" db="EMBL/GenBank/DDBJ databases">
        <title>Genomic investigation of the strawberry pathogen Phytophthora fragariae indicates pathogenicity is determined by transcriptional variation in three key races.</title>
        <authorList>
            <person name="Adams T.M."/>
            <person name="Armitage A.D."/>
            <person name="Sobczyk M.K."/>
            <person name="Bates H.J."/>
            <person name="Dunwell J.M."/>
            <person name="Nellist C.F."/>
            <person name="Harrison R.J."/>
        </authorList>
    </citation>
    <scope>NUCLEOTIDE SEQUENCE [LARGE SCALE GENOMIC DNA]</scope>
    <source>
        <strain evidence="6 7">A4</strain>
        <strain evidence="5 8">BC-1</strain>
        <strain evidence="4 12">BC-23</strain>
        <strain evidence="3 9">NOV-5</strain>
        <strain evidence="2 10">NOV-71</strain>
        <strain evidence="1 11">SCRP245</strain>
    </source>
</reference>
<dbReference type="Proteomes" id="UP000476176">
    <property type="component" value="Unassembled WGS sequence"/>
</dbReference>
<dbReference type="Proteomes" id="UP000460718">
    <property type="component" value="Unassembled WGS sequence"/>
</dbReference>